<evidence type="ECO:0000313" key="3">
    <source>
        <dbReference type="EMBL" id="TQI94408.1"/>
    </source>
</evidence>
<dbReference type="InterPro" id="IPR026968">
    <property type="entry name" value="PcaD/CatD"/>
</dbReference>
<keyword evidence="4" id="KW-1185">Reference proteome</keyword>
<dbReference type="Gene3D" id="3.40.50.1820">
    <property type="entry name" value="alpha/beta hydrolase"/>
    <property type="match status" value="1"/>
</dbReference>
<dbReference type="NCBIfam" id="TIGR02427">
    <property type="entry name" value="protocat_pcaD"/>
    <property type="match status" value="1"/>
</dbReference>
<reference evidence="3 4" key="1">
    <citation type="submission" date="2019-06" db="EMBL/GenBank/DDBJ databases">
        <title>Sequencing the genomes of 1000 actinobacteria strains.</title>
        <authorList>
            <person name="Klenk H.-P."/>
        </authorList>
    </citation>
    <scope>NUCLEOTIDE SEQUENCE [LARGE SCALE GENOMIC DNA]</scope>
    <source>
        <strain evidence="3 4">DSM 45679</strain>
    </source>
</reference>
<organism evidence="3 4">
    <name type="scientific">Amycolatopsis cihanbeyliensis</name>
    <dbReference type="NCBI Taxonomy" id="1128664"/>
    <lineage>
        <taxon>Bacteria</taxon>
        <taxon>Bacillati</taxon>
        <taxon>Actinomycetota</taxon>
        <taxon>Actinomycetes</taxon>
        <taxon>Pseudonocardiales</taxon>
        <taxon>Pseudonocardiaceae</taxon>
        <taxon>Amycolatopsis</taxon>
    </lineage>
</organism>
<dbReference type="GO" id="GO:0047570">
    <property type="term" value="F:3-oxoadipate enol-lactonase activity"/>
    <property type="evidence" value="ECO:0007669"/>
    <property type="project" value="InterPro"/>
</dbReference>
<dbReference type="Proteomes" id="UP000320876">
    <property type="component" value="Unassembled WGS sequence"/>
</dbReference>
<dbReference type="GO" id="GO:0042952">
    <property type="term" value="P:beta-ketoadipate pathway"/>
    <property type="evidence" value="ECO:0007669"/>
    <property type="project" value="InterPro"/>
</dbReference>
<accession>A0A542CUB1</accession>
<evidence type="ECO:0000259" key="2">
    <source>
        <dbReference type="Pfam" id="PF00561"/>
    </source>
</evidence>
<dbReference type="PRINTS" id="PR00111">
    <property type="entry name" value="ABHYDROLASE"/>
</dbReference>
<dbReference type="InterPro" id="IPR050266">
    <property type="entry name" value="AB_hydrolase_sf"/>
</dbReference>
<dbReference type="SUPFAM" id="SSF53474">
    <property type="entry name" value="alpha/beta-Hydrolases"/>
    <property type="match status" value="1"/>
</dbReference>
<dbReference type="GO" id="GO:0016020">
    <property type="term" value="C:membrane"/>
    <property type="evidence" value="ECO:0007669"/>
    <property type="project" value="TreeGrafter"/>
</dbReference>
<evidence type="ECO:0000256" key="1">
    <source>
        <dbReference type="ARBA" id="ARBA00022801"/>
    </source>
</evidence>
<gene>
    <name evidence="3" type="ORF">FB471_6573</name>
</gene>
<name>A0A542CUB1_AMYCI</name>
<dbReference type="EMBL" id="VFML01000002">
    <property type="protein sequence ID" value="TQI94408.1"/>
    <property type="molecule type" value="Genomic_DNA"/>
</dbReference>
<sequence>MSDPMRGPVVVHHRAEGPPAGEVVVLSGSLGSDLRMWEPQVEPLVAAGFRVVRYDHRGHGGSPAPPGPYSIAELGGDLLALLDRIGAGRAHLVGVSLGGMTGMWLAAHAPARVSSLALCCTSACLGPPRMWAERAATVRADGTGAVAEAVVGRWVTEAHARADPGLVAFLRELVAATPAEGYASCCAAIERMDLRPELRAITAPTLVIAGEQDQATPPEHGELIAREVPGARLERVPGAAHLGNLDRPDRFTELIVEHVKGASQP</sequence>
<dbReference type="PANTHER" id="PTHR43798">
    <property type="entry name" value="MONOACYLGLYCEROL LIPASE"/>
    <property type="match status" value="1"/>
</dbReference>
<proteinExistence type="predicted"/>
<dbReference type="AlphaFoldDB" id="A0A542CUB1"/>
<protein>
    <submittedName>
        <fullName evidence="3">3-oxoadipate enol-lactonase</fullName>
    </submittedName>
</protein>
<dbReference type="RefSeq" id="WP_246076830.1">
    <property type="nucleotide sequence ID" value="NZ_VFML01000002.1"/>
</dbReference>
<keyword evidence="1" id="KW-0378">Hydrolase</keyword>
<dbReference type="InterPro" id="IPR029058">
    <property type="entry name" value="AB_hydrolase_fold"/>
</dbReference>
<evidence type="ECO:0000313" key="4">
    <source>
        <dbReference type="Proteomes" id="UP000320876"/>
    </source>
</evidence>
<dbReference type="PANTHER" id="PTHR43798:SF31">
    <property type="entry name" value="AB HYDROLASE SUPERFAMILY PROTEIN YCLE"/>
    <property type="match status" value="1"/>
</dbReference>
<dbReference type="InterPro" id="IPR000073">
    <property type="entry name" value="AB_hydrolase_1"/>
</dbReference>
<dbReference type="Pfam" id="PF00561">
    <property type="entry name" value="Abhydrolase_1"/>
    <property type="match status" value="1"/>
</dbReference>
<feature type="domain" description="AB hydrolase-1" evidence="2">
    <location>
        <begin position="23"/>
        <end position="248"/>
    </location>
</feature>
<comment type="caution">
    <text evidence="3">The sequence shown here is derived from an EMBL/GenBank/DDBJ whole genome shotgun (WGS) entry which is preliminary data.</text>
</comment>